<feature type="compositionally biased region" description="Polar residues" evidence="19">
    <location>
        <begin position="327"/>
        <end position="338"/>
    </location>
</feature>
<comment type="similarity">
    <text evidence="5">Belongs to the RIPOR family.</text>
</comment>
<dbReference type="Proteomes" id="UP000886611">
    <property type="component" value="Unassembled WGS sequence"/>
</dbReference>
<evidence type="ECO:0000313" key="21">
    <source>
        <dbReference type="EMBL" id="KAG2467179.1"/>
    </source>
</evidence>
<keyword evidence="14" id="KW-0130">Cell adhesion</keyword>
<sequence length="350" mass="39441">MVAVDINDLGTIKLNLEVIWYPFDLEEFSLPTGNVKKVCALQRRISIYSHVTPDSPTFSDTSFFPSTPDDSLENGITANSLNDFSMVFNEPTRRHSIQLSIGTASDFDQSNPEITITPPDNDTTSRSTEEEETTVSLSIQEDMLDINDTKSEEFGHNETSLFTFGHCPLLSDPMSHDLHSDSRVSDCLLQDTDDTSELKPVELDIDEGNITKQLVQRLASNETLVDPSRTHYDGPPKQQAQSHRCFLLGNLEESIYEVCRLLESLQEMHPELQALKKEVMRLEDLLKSKASLRSSRSSSLSLTVESALESFDFLDTSDFEDDENGENQDGFQRSSMSPSVYLEMDTEKDW</sequence>
<feature type="domain" description="FAM65 N-terminal" evidence="20">
    <location>
        <begin position="1"/>
        <end position="64"/>
    </location>
</feature>
<evidence type="ECO:0000256" key="9">
    <source>
        <dbReference type="ARBA" id="ARBA00022500"/>
    </source>
</evidence>
<feature type="region of interest" description="Disordered" evidence="19">
    <location>
        <begin position="315"/>
        <end position="350"/>
    </location>
</feature>
<evidence type="ECO:0000256" key="5">
    <source>
        <dbReference type="ARBA" id="ARBA00005744"/>
    </source>
</evidence>
<reference evidence="21 22" key="1">
    <citation type="journal article" date="2021" name="Cell">
        <title>Tracing the genetic footprints of vertebrate landing in non-teleost ray-finned fishes.</title>
        <authorList>
            <person name="Bi X."/>
            <person name="Wang K."/>
            <person name="Yang L."/>
            <person name="Pan H."/>
            <person name="Jiang H."/>
            <person name="Wei Q."/>
            <person name="Fang M."/>
            <person name="Yu H."/>
            <person name="Zhu C."/>
            <person name="Cai Y."/>
            <person name="He Y."/>
            <person name="Gan X."/>
            <person name="Zeng H."/>
            <person name="Yu D."/>
            <person name="Zhu Y."/>
            <person name="Jiang H."/>
            <person name="Qiu Q."/>
            <person name="Yang H."/>
            <person name="Zhang Y.E."/>
            <person name="Wang W."/>
            <person name="Zhu M."/>
            <person name="He S."/>
            <person name="Zhang G."/>
        </authorList>
    </citation>
    <scope>NUCLEOTIDE SEQUENCE [LARGE SCALE GENOMIC DNA]</scope>
    <source>
        <strain evidence="21">Bchr_013</strain>
    </source>
</reference>
<evidence type="ECO:0000256" key="18">
    <source>
        <dbReference type="ARBA" id="ARBA00023273"/>
    </source>
</evidence>
<dbReference type="InterPro" id="IPR026136">
    <property type="entry name" value="RIPOR3"/>
</dbReference>
<dbReference type="GO" id="GO:0007155">
    <property type="term" value="P:cell adhesion"/>
    <property type="evidence" value="ECO:0007669"/>
    <property type="project" value="UniProtKB-KW"/>
</dbReference>
<feature type="region of interest" description="Disordered" evidence="19">
    <location>
        <begin position="104"/>
        <end position="132"/>
    </location>
</feature>
<evidence type="ECO:0000256" key="11">
    <source>
        <dbReference type="ARBA" id="ARBA00022700"/>
    </source>
</evidence>
<name>A0A8X7XGD8_POLSE</name>
<accession>A0A8X7XGD8</accession>
<keyword evidence="9" id="KW-0145">Chemotaxis</keyword>
<comment type="caution">
    <text evidence="21">The sequence shown here is derived from an EMBL/GenBank/DDBJ whole genome shotgun (WGS) entry which is preliminary data.</text>
</comment>
<dbReference type="GO" id="GO:0006935">
    <property type="term" value="P:chemotaxis"/>
    <property type="evidence" value="ECO:0007669"/>
    <property type="project" value="UniProtKB-KW"/>
</dbReference>
<evidence type="ECO:0000256" key="13">
    <source>
        <dbReference type="ARBA" id="ARBA00022782"/>
    </source>
</evidence>
<organism evidence="21 22">
    <name type="scientific">Polypterus senegalus</name>
    <name type="common">Senegal bichir</name>
    <dbReference type="NCBI Taxonomy" id="55291"/>
    <lineage>
        <taxon>Eukaryota</taxon>
        <taxon>Metazoa</taxon>
        <taxon>Chordata</taxon>
        <taxon>Craniata</taxon>
        <taxon>Vertebrata</taxon>
        <taxon>Euteleostomi</taxon>
        <taxon>Actinopterygii</taxon>
        <taxon>Polypteriformes</taxon>
        <taxon>Polypteridae</taxon>
        <taxon>Polypterus</taxon>
    </lineage>
</organism>
<keyword evidence="22" id="KW-1185">Reference proteome</keyword>
<dbReference type="InterPro" id="IPR031780">
    <property type="entry name" value="FAM65_N"/>
</dbReference>
<dbReference type="GO" id="GO:0007517">
    <property type="term" value="P:muscle organ development"/>
    <property type="evidence" value="ECO:0007669"/>
    <property type="project" value="UniProtKB-KW"/>
</dbReference>
<feature type="compositionally biased region" description="Acidic residues" evidence="19">
    <location>
        <begin position="315"/>
        <end position="326"/>
    </location>
</feature>
<keyword evidence="7" id="KW-1003">Cell membrane</keyword>
<proteinExistence type="inferred from homology"/>
<dbReference type="PANTHER" id="PTHR15829">
    <property type="entry name" value="PROTEIN KINASE PKN/PRK1, EFFECTOR"/>
    <property type="match status" value="1"/>
</dbReference>
<evidence type="ECO:0000256" key="7">
    <source>
        <dbReference type="ARBA" id="ARBA00022475"/>
    </source>
</evidence>
<feature type="non-terminal residue" evidence="21">
    <location>
        <position position="1"/>
    </location>
</feature>
<dbReference type="PANTHER" id="PTHR15829:SF2">
    <property type="entry name" value="RHO FAMILY-INTERACTING CELL POLARIZATION REGULATOR 2"/>
    <property type="match status" value="1"/>
</dbReference>
<dbReference type="Pfam" id="PF15903">
    <property type="entry name" value="PL48"/>
    <property type="match status" value="1"/>
</dbReference>
<keyword evidence="8" id="KW-0963">Cytoplasm</keyword>
<dbReference type="GO" id="GO:0005856">
    <property type="term" value="C:cytoskeleton"/>
    <property type="evidence" value="ECO:0007669"/>
    <property type="project" value="UniProtKB-SubCell"/>
</dbReference>
<dbReference type="GO" id="GO:0007605">
    <property type="term" value="P:sensory perception of sound"/>
    <property type="evidence" value="ECO:0007669"/>
    <property type="project" value="UniProtKB-KW"/>
</dbReference>
<evidence type="ECO:0000256" key="10">
    <source>
        <dbReference type="ARBA" id="ARBA00022541"/>
    </source>
</evidence>
<keyword evidence="13" id="KW-0221">Differentiation</keyword>
<feature type="compositionally biased region" description="Polar residues" evidence="19">
    <location>
        <begin position="104"/>
        <end position="122"/>
    </location>
</feature>
<evidence type="ECO:0000256" key="17">
    <source>
        <dbReference type="ARBA" id="ARBA00023212"/>
    </source>
</evidence>
<evidence type="ECO:0000256" key="15">
    <source>
        <dbReference type="ARBA" id="ARBA00023054"/>
    </source>
</evidence>
<evidence type="ECO:0000256" key="12">
    <source>
        <dbReference type="ARBA" id="ARBA00022740"/>
    </source>
</evidence>
<keyword evidence="12" id="KW-1009">Hearing</keyword>
<evidence type="ECO:0000256" key="1">
    <source>
        <dbReference type="ARBA" id="ARBA00004221"/>
    </source>
</evidence>
<keyword evidence="17" id="KW-0206">Cytoskeleton</keyword>
<dbReference type="EMBL" id="JAATIS010000859">
    <property type="protein sequence ID" value="KAG2467179.1"/>
    <property type="molecule type" value="Genomic_DNA"/>
</dbReference>
<evidence type="ECO:0000256" key="19">
    <source>
        <dbReference type="SAM" id="MobiDB-lite"/>
    </source>
</evidence>
<evidence type="ECO:0000256" key="3">
    <source>
        <dbReference type="ARBA" id="ARBA00004289"/>
    </source>
</evidence>
<keyword evidence="15" id="KW-0175">Coiled coil</keyword>
<dbReference type="GO" id="GO:0016324">
    <property type="term" value="C:apical plasma membrane"/>
    <property type="evidence" value="ECO:0007669"/>
    <property type="project" value="UniProtKB-SubCell"/>
</dbReference>
<evidence type="ECO:0000256" key="2">
    <source>
        <dbReference type="ARBA" id="ARBA00004245"/>
    </source>
</evidence>
<keyword evidence="18" id="KW-0966">Cell projection</keyword>
<evidence type="ECO:0000256" key="4">
    <source>
        <dbReference type="ARBA" id="ARBA00004486"/>
    </source>
</evidence>
<dbReference type="GO" id="GO:0030175">
    <property type="term" value="C:filopodium"/>
    <property type="evidence" value="ECO:0007669"/>
    <property type="project" value="UniProtKB-SubCell"/>
</dbReference>
<evidence type="ECO:0000256" key="16">
    <source>
        <dbReference type="ARBA" id="ARBA00023136"/>
    </source>
</evidence>
<evidence type="ECO:0000313" key="22">
    <source>
        <dbReference type="Proteomes" id="UP000886611"/>
    </source>
</evidence>
<keyword evidence="10" id="KW-0517">Myogenesis</keyword>
<dbReference type="GO" id="GO:0060171">
    <property type="term" value="C:stereocilium membrane"/>
    <property type="evidence" value="ECO:0007669"/>
    <property type="project" value="UniProtKB-SubCell"/>
</dbReference>
<feature type="non-terminal residue" evidence="21">
    <location>
        <position position="350"/>
    </location>
</feature>
<evidence type="ECO:0000256" key="8">
    <source>
        <dbReference type="ARBA" id="ARBA00022490"/>
    </source>
</evidence>
<comment type="subcellular location">
    <subcellularLocation>
        <location evidence="1">Apical cell membrane</location>
    </subcellularLocation>
    <subcellularLocation>
        <location evidence="4">Cell projection</location>
        <location evidence="4">Filopodium</location>
    </subcellularLocation>
    <subcellularLocation>
        <location evidence="3">Cell projection</location>
        <location evidence="3">Stereocilium membrane</location>
    </subcellularLocation>
    <subcellularLocation>
        <location evidence="2">Cytoplasm</location>
        <location evidence="2">Cytoskeleton</location>
    </subcellularLocation>
</comment>
<dbReference type="AlphaFoldDB" id="A0A8X7XGD8"/>
<protein>
    <recommendedName>
        <fullName evidence="6">Rho family-interacting cell polarization regulator 2</fullName>
    </recommendedName>
</protein>
<evidence type="ECO:0000259" key="20">
    <source>
        <dbReference type="Pfam" id="PF15903"/>
    </source>
</evidence>
<keyword evidence="16" id="KW-0472">Membrane</keyword>
<evidence type="ECO:0000256" key="14">
    <source>
        <dbReference type="ARBA" id="ARBA00022889"/>
    </source>
</evidence>
<dbReference type="GO" id="GO:0030154">
    <property type="term" value="P:cell differentiation"/>
    <property type="evidence" value="ECO:0007669"/>
    <property type="project" value="UniProtKB-KW"/>
</dbReference>
<gene>
    <name evidence="21" type="primary">Ripor2_1</name>
    <name evidence="21" type="ORF">GTO96_0009961</name>
</gene>
<keyword evidence="11" id="KW-0734">Signal transduction inhibitor</keyword>
<evidence type="ECO:0000256" key="6">
    <source>
        <dbReference type="ARBA" id="ARBA00013627"/>
    </source>
</evidence>
<dbReference type="GO" id="GO:0009968">
    <property type="term" value="P:negative regulation of signal transduction"/>
    <property type="evidence" value="ECO:0007669"/>
    <property type="project" value="UniProtKB-KW"/>
</dbReference>